<dbReference type="EMBL" id="JAPDDT010000001">
    <property type="protein sequence ID" value="MCW1920999.1"/>
    <property type="molecule type" value="Genomic_DNA"/>
</dbReference>
<keyword evidence="3" id="KW-0378">Hydrolase</keyword>
<sequence length="273" mass="29333">MPVGLFAAPETAKPVAPEKAAEAPAKGKEEAPVKPATGKDKEATPPAKPAPSPAKPANSKEVTPPAKPANGKETVPTTPTEPKETVPATEMPATKEGVPTPPPAAEDDEAAAERKEADAGTAVARPVSSDPVQVYGWREWVLVGQTQMKLAAKLDTGALTSSIHAEEKELFERDGKKWVRFIVTDPGEKNSPRTRIEAPLVRIAHIKDPGGKSEAREVVRLNFTLGERKLRADFTLNNRSNMLSPVLIGRTTIKELGWVDPSRAYLADQKILR</sequence>
<comment type="caution">
    <text evidence="3">The sequence shown here is derived from an EMBL/GenBank/DDBJ whole genome shotgun (WGS) entry which is preliminary data.</text>
</comment>
<dbReference type="PANTHER" id="PTHR38037">
    <property type="entry name" value="ZN_PROTEASE DOMAIN-CONTAINING PROTEIN"/>
    <property type="match status" value="1"/>
</dbReference>
<proteinExistence type="predicted"/>
<evidence type="ECO:0000313" key="4">
    <source>
        <dbReference type="Proteomes" id="UP001320876"/>
    </source>
</evidence>
<protein>
    <submittedName>
        <fullName evidence="3">ATP-dependent zinc protease</fullName>
    </submittedName>
</protein>
<dbReference type="SUPFAM" id="SSF50630">
    <property type="entry name" value="Acid proteases"/>
    <property type="match status" value="1"/>
</dbReference>
<dbReference type="Pfam" id="PF05618">
    <property type="entry name" value="Zn_protease"/>
    <property type="match status" value="1"/>
</dbReference>
<feature type="compositionally biased region" description="Basic and acidic residues" evidence="1">
    <location>
        <begin position="19"/>
        <end position="43"/>
    </location>
</feature>
<gene>
    <name evidence="3" type="ORF">OKA05_00435</name>
</gene>
<dbReference type="RefSeq" id="WP_264485108.1">
    <property type="nucleotide sequence ID" value="NZ_JAPDDT010000001.1"/>
</dbReference>
<dbReference type="InterPro" id="IPR008503">
    <property type="entry name" value="Asp_endopeptidase"/>
</dbReference>
<feature type="compositionally biased region" description="Low complexity" evidence="1">
    <location>
        <begin position="72"/>
        <end position="90"/>
    </location>
</feature>
<feature type="region of interest" description="Disordered" evidence="1">
    <location>
        <begin position="1"/>
        <end position="128"/>
    </location>
</feature>
<keyword evidence="4" id="KW-1185">Reference proteome</keyword>
<keyword evidence="3" id="KW-0645">Protease</keyword>
<evidence type="ECO:0000313" key="3">
    <source>
        <dbReference type="EMBL" id="MCW1920999.1"/>
    </source>
</evidence>
<organism evidence="3 4">
    <name type="scientific">Luteolibacter arcticus</name>
    <dbReference type="NCBI Taxonomy" id="1581411"/>
    <lineage>
        <taxon>Bacteria</taxon>
        <taxon>Pseudomonadati</taxon>
        <taxon>Verrucomicrobiota</taxon>
        <taxon>Verrucomicrobiia</taxon>
        <taxon>Verrucomicrobiales</taxon>
        <taxon>Verrucomicrobiaceae</taxon>
        <taxon>Luteolibacter</taxon>
    </lineage>
</organism>
<dbReference type="GO" id="GO:0006508">
    <property type="term" value="P:proteolysis"/>
    <property type="evidence" value="ECO:0007669"/>
    <property type="project" value="UniProtKB-KW"/>
</dbReference>
<dbReference type="Gene3D" id="2.40.70.10">
    <property type="entry name" value="Acid Proteases"/>
    <property type="match status" value="1"/>
</dbReference>
<feature type="compositionally biased region" description="Low complexity" evidence="1">
    <location>
        <begin position="7"/>
        <end position="18"/>
    </location>
</feature>
<dbReference type="InterPro" id="IPR021109">
    <property type="entry name" value="Peptidase_aspartic_dom_sf"/>
</dbReference>
<dbReference type="Proteomes" id="UP001320876">
    <property type="component" value="Unassembled WGS sequence"/>
</dbReference>
<dbReference type="PANTHER" id="PTHR38037:SF2">
    <property type="entry name" value="ATP-DEPENDENT ZINC PROTEASE DOMAIN-CONTAINING PROTEIN-RELATED"/>
    <property type="match status" value="1"/>
</dbReference>
<dbReference type="GO" id="GO:0008233">
    <property type="term" value="F:peptidase activity"/>
    <property type="evidence" value="ECO:0007669"/>
    <property type="project" value="UniProtKB-KW"/>
</dbReference>
<evidence type="ECO:0000259" key="2">
    <source>
        <dbReference type="Pfam" id="PF05618"/>
    </source>
</evidence>
<feature type="domain" description="Retropepsin-like aspartic endopeptidase" evidence="2">
    <location>
        <begin position="134"/>
        <end position="269"/>
    </location>
</feature>
<accession>A0ABT3GBJ8</accession>
<evidence type="ECO:0000256" key="1">
    <source>
        <dbReference type="SAM" id="MobiDB-lite"/>
    </source>
</evidence>
<reference evidence="3 4" key="1">
    <citation type="submission" date="2022-10" db="EMBL/GenBank/DDBJ databases">
        <title>Luteolibacter arcticus strain CCTCC AB 2014275, whole genome shotgun sequencing project.</title>
        <authorList>
            <person name="Zhao G."/>
            <person name="Shen L."/>
        </authorList>
    </citation>
    <scope>NUCLEOTIDE SEQUENCE [LARGE SCALE GENOMIC DNA]</scope>
    <source>
        <strain evidence="3 4">CCTCC AB 2014275</strain>
    </source>
</reference>
<name>A0ABT3GBJ8_9BACT</name>